<dbReference type="InterPro" id="IPR023631">
    <property type="entry name" value="Amidase_dom"/>
</dbReference>
<dbReference type="GO" id="GO:0003824">
    <property type="term" value="F:catalytic activity"/>
    <property type="evidence" value="ECO:0007669"/>
    <property type="project" value="InterPro"/>
</dbReference>
<proteinExistence type="predicted"/>
<gene>
    <name evidence="1" type="ORF">Y036_5896</name>
</gene>
<protein>
    <submittedName>
        <fullName evidence="1">Amidase family protein</fullName>
    </submittedName>
</protein>
<dbReference type="Pfam" id="PF01425">
    <property type="entry name" value="Amidase"/>
    <property type="match status" value="1"/>
</dbReference>
<dbReference type="PANTHER" id="PTHR11895">
    <property type="entry name" value="TRANSAMIDASE"/>
    <property type="match status" value="1"/>
</dbReference>
<dbReference type="InterPro" id="IPR036928">
    <property type="entry name" value="AS_sf"/>
</dbReference>
<dbReference type="RefSeq" id="WP_004557812.1">
    <property type="nucleotide sequence ID" value="NZ_CM007659.1"/>
</dbReference>
<comment type="caution">
    <text evidence="1">The sequence shown here is derived from an EMBL/GenBank/DDBJ whole genome shotgun (WGS) entry which is preliminary data.</text>
</comment>
<name>A0A2K9CYV2_BURPE</name>
<dbReference type="PANTHER" id="PTHR11895:SF176">
    <property type="entry name" value="AMIDASE AMID-RELATED"/>
    <property type="match status" value="1"/>
</dbReference>
<evidence type="ECO:0000313" key="2">
    <source>
        <dbReference type="Proteomes" id="UP000030475"/>
    </source>
</evidence>
<sequence length="489" mass="51991">MHEHFAYLSLLEVSSQLRQRRLSPVELTQAMLARIAQLDGHLNAYIRVTAESALADARRAEQEIARGIDRGPLHGVPVAVKDIFDIKGVPTTAGMGIRAHAVADEDATVIRRLRDAGAVMLGKLSMTEGAYAEHRAPFATPRNPWDDAYWPGASSSGSAVAVCAGLCYAALASETGGSIRLPAAANGVTGIKPTWGRVSRHRTFELAATLDHVGVVARSAADAAVVLEAIAGADPDDPTASRSPVPDFSNGLTGDLKGVRLGVDEAWLGAHLDDATARATSAAIAALRELGAELVAVTLPDVNDMIWDWFPVCAVQTALAHESTYPSRRNEYGPSLAALIEQGRALSGMELQRLLLRRRVFRGKLAAVFGAADIVALPVLAGGVPTIERMSNIDDELIADLHRFTCPFNMAGVPSVVLPCGIAKNGLPLVFQMIGAHFSEASLVCAAHAYQAITEWHMRRPTMPRAHAIEPDQARRVAGASCSGILRSQ</sequence>
<evidence type="ECO:0000313" key="1">
    <source>
        <dbReference type="EMBL" id="KGX16166.1"/>
    </source>
</evidence>
<dbReference type="InterPro" id="IPR000120">
    <property type="entry name" value="Amidase"/>
</dbReference>
<reference evidence="1 2" key="1">
    <citation type="submission" date="2014-08" db="EMBL/GenBank/DDBJ databases">
        <authorList>
            <person name="Bunnell A."/>
            <person name="Chain P.S."/>
            <person name="Chertkov O."/>
            <person name="Currie B.J."/>
            <person name="Daligault H.E."/>
            <person name="Davenport K.W."/>
            <person name="Davis C."/>
            <person name="Gleasner C.D."/>
            <person name="Johnson S.L."/>
            <person name="Kaestli M."/>
            <person name="Koren S."/>
            <person name="Kunde Y.A."/>
            <person name="Mayo M."/>
            <person name="McMurry K.K."/>
            <person name="Price E.P."/>
            <person name="Reitenga K.G."/>
            <person name="Robison R."/>
            <person name="Rosovitz M.J."/>
            <person name="Sarovich D.S."/>
            <person name="Teshima H."/>
        </authorList>
    </citation>
    <scope>NUCLEOTIDE SEQUENCE [LARGE SCALE GENOMIC DNA]</scope>
    <source>
        <strain evidence="1 2">MSHR44</strain>
    </source>
</reference>
<accession>A0A2K9CYV2</accession>
<dbReference type="Gene3D" id="3.90.1300.10">
    <property type="entry name" value="Amidase signature (AS) domain"/>
    <property type="match status" value="1"/>
</dbReference>
<dbReference type="SUPFAM" id="SSF75304">
    <property type="entry name" value="Amidase signature (AS) enzymes"/>
    <property type="match status" value="1"/>
</dbReference>
<dbReference type="OrthoDB" id="8872210at2"/>
<organism evidence="1 2">
    <name type="scientific">Burkholderia pseudomallei</name>
    <name type="common">Pseudomonas pseudomallei</name>
    <dbReference type="NCBI Taxonomy" id="28450"/>
    <lineage>
        <taxon>Bacteria</taxon>
        <taxon>Pseudomonadati</taxon>
        <taxon>Pseudomonadota</taxon>
        <taxon>Betaproteobacteria</taxon>
        <taxon>Burkholderiales</taxon>
        <taxon>Burkholderiaceae</taxon>
        <taxon>Burkholderia</taxon>
        <taxon>pseudomallei group</taxon>
    </lineage>
</organism>
<dbReference type="EMBL" id="JQIM01000008">
    <property type="protein sequence ID" value="KGX16166.1"/>
    <property type="molecule type" value="Genomic_DNA"/>
</dbReference>
<dbReference type="Proteomes" id="UP000030475">
    <property type="component" value="Unassembled WGS sequence"/>
</dbReference>
<dbReference type="AlphaFoldDB" id="A0A2K9CYV2"/>